<dbReference type="AlphaFoldDB" id="A0A975T0C3"/>
<dbReference type="KEGG" id="nps:KRR39_05705"/>
<organism evidence="1 2">
    <name type="scientific">Nocardioides panacis</name>
    <dbReference type="NCBI Taxonomy" id="2849501"/>
    <lineage>
        <taxon>Bacteria</taxon>
        <taxon>Bacillati</taxon>
        <taxon>Actinomycetota</taxon>
        <taxon>Actinomycetes</taxon>
        <taxon>Propionibacteriales</taxon>
        <taxon>Nocardioidaceae</taxon>
        <taxon>Nocardioides</taxon>
    </lineage>
</organism>
<proteinExistence type="predicted"/>
<dbReference type="EMBL" id="CP077062">
    <property type="protein sequence ID" value="QWZ09280.1"/>
    <property type="molecule type" value="Genomic_DNA"/>
</dbReference>
<keyword evidence="2" id="KW-1185">Reference proteome</keyword>
<protein>
    <submittedName>
        <fullName evidence="1">Uncharacterized protein</fullName>
    </submittedName>
</protein>
<evidence type="ECO:0000313" key="2">
    <source>
        <dbReference type="Proteomes" id="UP000683575"/>
    </source>
</evidence>
<dbReference type="Proteomes" id="UP000683575">
    <property type="component" value="Chromosome"/>
</dbReference>
<gene>
    <name evidence="1" type="ORF">KRR39_05705</name>
</gene>
<accession>A0A975T0C3</accession>
<name>A0A975T0C3_9ACTN</name>
<dbReference type="RefSeq" id="WP_216941126.1">
    <property type="nucleotide sequence ID" value="NZ_CP077062.1"/>
</dbReference>
<sequence>MTLDTEIPGSPGSIESAAHWLSGTLAPSVSKASDALNSARGDAQSDWDGEAGSAFASTMRGASAKADDLHGAATDVARSLDSYAGSLRGAQDKMADIRDAASAAGLTVHGKVIENPGPGPTRPGPMALTTDTPPSAIDAHDAAVKAYEAHQELVRAWNKAVAAAEAVWTDLKAGADRLSDKYRGLSGPQWVLTAADIAGGLSGAALEYNASALKQTSATFKAQAVRDLDRALKTDPGAIGKTRWYQDLDHARGMSTSADDLARTASTVERSSKTMPLKLGGALAAAGILWDIHSGKDPTEAVVSGAGGFLASIGAGAATGAIIGSFVPIPGVGTAAGAIIGAGVGIFTSGAIDSLFENGPDVGQAAAAGWDAVEDTGGAIVDGVGAVGGAIGGLFD</sequence>
<reference evidence="1" key="1">
    <citation type="submission" date="2021-06" db="EMBL/GenBank/DDBJ databases">
        <title>Complete genome sequence of Nocardioides sp. G188.</title>
        <authorList>
            <person name="Im W.-T."/>
        </authorList>
    </citation>
    <scope>NUCLEOTIDE SEQUENCE</scope>
    <source>
        <strain evidence="1">G188</strain>
    </source>
</reference>
<evidence type="ECO:0000313" key="1">
    <source>
        <dbReference type="EMBL" id="QWZ09280.1"/>
    </source>
</evidence>